<dbReference type="PROSITE" id="PS51257">
    <property type="entry name" value="PROKAR_LIPOPROTEIN"/>
    <property type="match status" value="1"/>
</dbReference>
<feature type="compositionally biased region" description="Low complexity" evidence="1">
    <location>
        <begin position="28"/>
        <end position="80"/>
    </location>
</feature>
<protein>
    <recommendedName>
        <fullName evidence="5">DUF4309 domain-containing protein</fullName>
    </recommendedName>
</protein>
<dbReference type="KEGG" id="cmah:C1I91_23860"/>
<evidence type="ECO:0000313" key="4">
    <source>
        <dbReference type="Proteomes" id="UP000286268"/>
    </source>
</evidence>
<feature type="region of interest" description="Disordered" evidence="1">
    <location>
        <begin position="28"/>
        <end position="87"/>
    </location>
</feature>
<evidence type="ECO:0000313" key="3">
    <source>
        <dbReference type="EMBL" id="QAA34429.1"/>
    </source>
</evidence>
<name>A0A410DZB9_9CLOT</name>
<proteinExistence type="predicted"/>
<evidence type="ECO:0008006" key="5">
    <source>
        <dbReference type="Google" id="ProtNLM"/>
    </source>
</evidence>
<keyword evidence="2" id="KW-0732">Signal</keyword>
<feature type="chain" id="PRO_5038414844" description="DUF4309 domain-containing protein" evidence="2">
    <location>
        <begin position="24"/>
        <end position="239"/>
    </location>
</feature>
<sequence length="239" mass="26202">MIKRSKSKLCIFLVSFLCLTLLVGCGSSSTSKNNTSTNNTNNAANNSNNSSTDENTSNSSTSNTSSQNNNSSNSNASNTNKPQGQNNVSSQSVVLLNNIYALSKEGKVPECEFICKTNILNEVTKKWGNPDKQDYAGQGRYAVYSSKKVHFGVNKGEQIFDVRSFKDNLKIIKYNDVEKTLGKPAVINKTNTENIVIYDVNKTYQLMLIFPKPTDTNKNPSLDHISVYSPADAKNNMAG</sequence>
<dbReference type="EMBL" id="CP025746">
    <property type="protein sequence ID" value="QAA34429.1"/>
    <property type="molecule type" value="Genomic_DNA"/>
</dbReference>
<dbReference type="Proteomes" id="UP000286268">
    <property type="component" value="Chromosome"/>
</dbReference>
<gene>
    <name evidence="3" type="ORF">C1I91_23860</name>
</gene>
<evidence type="ECO:0000256" key="1">
    <source>
        <dbReference type="SAM" id="MobiDB-lite"/>
    </source>
</evidence>
<dbReference type="OrthoDB" id="9762883at2"/>
<evidence type="ECO:0000256" key="2">
    <source>
        <dbReference type="SAM" id="SignalP"/>
    </source>
</evidence>
<keyword evidence="4" id="KW-1185">Reference proteome</keyword>
<dbReference type="InterPro" id="IPR025453">
    <property type="entry name" value="DUF4309"/>
</dbReference>
<feature type="signal peptide" evidence="2">
    <location>
        <begin position="1"/>
        <end position="23"/>
    </location>
</feature>
<accession>A0A410DZB9</accession>
<dbReference type="RefSeq" id="WP_128215144.1">
    <property type="nucleotide sequence ID" value="NZ_CP025746.1"/>
</dbReference>
<organism evidence="3 4">
    <name type="scientific">Clostridium manihotivorum</name>
    <dbReference type="NCBI Taxonomy" id="2320868"/>
    <lineage>
        <taxon>Bacteria</taxon>
        <taxon>Bacillati</taxon>
        <taxon>Bacillota</taxon>
        <taxon>Clostridia</taxon>
        <taxon>Eubacteriales</taxon>
        <taxon>Clostridiaceae</taxon>
        <taxon>Clostridium</taxon>
    </lineage>
</organism>
<reference evidence="3 4" key="1">
    <citation type="submission" date="2018-01" db="EMBL/GenBank/DDBJ databases">
        <title>Genome Sequencing and Assembly of Anaerobacter polyendosporus strain CT4.</title>
        <authorList>
            <person name="Tachaapaikoon C."/>
            <person name="Sutheeworapong S."/>
            <person name="Jenjaroenpun P."/>
            <person name="Wongsurawat T."/>
            <person name="Nookeaw I."/>
            <person name="Cheawchanlertfa P."/>
            <person name="Kosugi A."/>
            <person name="Cheevadhanarak S."/>
            <person name="Ratanakhanokchai K."/>
        </authorList>
    </citation>
    <scope>NUCLEOTIDE SEQUENCE [LARGE SCALE GENOMIC DNA]</scope>
    <source>
        <strain evidence="3 4">CT4</strain>
    </source>
</reference>
<dbReference type="AlphaFoldDB" id="A0A410DZB9"/>
<dbReference type="Pfam" id="PF14172">
    <property type="entry name" value="DUF4309"/>
    <property type="match status" value="1"/>
</dbReference>